<feature type="transmembrane region" description="Helical" evidence="1">
    <location>
        <begin position="7"/>
        <end position="26"/>
    </location>
</feature>
<proteinExistence type="predicted"/>
<evidence type="ECO:0000256" key="1">
    <source>
        <dbReference type="SAM" id="Phobius"/>
    </source>
</evidence>
<gene>
    <name evidence="3" type="ORF">GK108_19120</name>
</gene>
<accession>A0A6L9L8T1</accession>
<evidence type="ECO:0000313" key="3">
    <source>
        <dbReference type="EMBL" id="NDU97005.1"/>
    </source>
</evidence>
<dbReference type="AlphaFoldDB" id="A0A6L9L8T1"/>
<organism evidence="3 4">
    <name type="scientific">Spirosoma terrae</name>
    <dbReference type="NCBI Taxonomy" id="1968276"/>
    <lineage>
        <taxon>Bacteria</taxon>
        <taxon>Pseudomonadati</taxon>
        <taxon>Bacteroidota</taxon>
        <taxon>Cytophagia</taxon>
        <taxon>Cytophagales</taxon>
        <taxon>Cytophagaceae</taxon>
        <taxon>Spirosoma</taxon>
    </lineage>
</organism>
<dbReference type="PROSITE" id="PS51257">
    <property type="entry name" value="PROKAR_LIPOPROTEIN"/>
    <property type="match status" value="1"/>
</dbReference>
<evidence type="ECO:0000259" key="2">
    <source>
        <dbReference type="Pfam" id="PF04892"/>
    </source>
</evidence>
<keyword evidence="4" id="KW-1185">Reference proteome</keyword>
<dbReference type="InterPro" id="IPR006976">
    <property type="entry name" value="VanZ-like"/>
</dbReference>
<dbReference type="PANTHER" id="PTHR28008:SF1">
    <property type="entry name" value="DOMAIN PROTEIN, PUTATIVE (AFU_ORTHOLOGUE AFUA_3G10980)-RELATED"/>
    <property type="match status" value="1"/>
</dbReference>
<evidence type="ECO:0000313" key="4">
    <source>
        <dbReference type="Proteomes" id="UP000474175"/>
    </source>
</evidence>
<feature type="transmembrane region" description="Helical" evidence="1">
    <location>
        <begin position="46"/>
        <end position="71"/>
    </location>
</feature>
<sequence length="118" mass="13302">MSYSKLCRWLAIGWTIVILIGCLTPHDRLPDTLLDWSDKLQHLAIFALFTLLWIEAGYSPGIVVIVGILFGGLIEVLQYSLPINRSGDWEDLVADSIGAVLGFVLSRIWSRLYPNPRF</sequence>
<dbReference type="Pfam" id="PF04892">
    <property type="entry name" value="VanZ"/>
    <property type="match status" value="1"/>
</dbReference>
<name>A0A6L9L8T1_9BACT</name>
<keyword evidence="1" id="KW-0812">Transmembrane</keyword>
<reference evidence="3 4" key="1">
    <citation type="submission" date="2020-02" db="EMBL/GenBank/DDBJ databases">
        <title>Draft genome sequence of two Spirosoma agri KCTC 52727 and Spirosoma terrae KCTC 52035.</title>
        <authorList>
            <person name="Rojas J."/>
            <person name="Ambika Manirajan B."/>
            <person name="Suarez C."/>
            <person name="Ratering S."/>
            <person name="Schnell S."/>
        </authorList>
    </citation>
    <scope>NUCLEOTIDE SEQUENCE [LARGE SCALE GENOMIC DNA]</scope>
    <source>
        <strain evidence="3 4">KCTC 52035</strain>
    </source>
</reference>
<keyword evidence="1" id="KW-1133">Transmembrane helix</keyword>
<dbReference type="EMBL" id="JAAFZH010000009">
    <property type="protein sequence ID" value="NDU97005.1"/>
    <property type="molecule type" value="Genomic_DNA"/>
</dbReference>
<protein>
    <submittedName>
        <fullName evidence="3">VanZ family protein</fullName>
    </submittedName>
</protein>
<dbReference type="RefSeq" id="WP_163952017.1">
    <property type="nucleotide sequence ID" value="NZ_JAAFZH010000009.1"/>
</dbReference>
<feature type="domain" description="VanZ-like" evidence="2">
    <location>
        <begin position="40"/>
        <end position="109"/>
    </location>
</feature>
<dbReference type="PANTHER" id="PTHR28008">
    <property type="entry name" value="DOMAIN PROTEIN, PUTATIVE (AFU_ORTHOLOGUE AFUA_3G10980)-RELATED"/>
    <property type="match status" value="1"/>
</dbReference>
<dbReference type="Proteomes" id="UP000474175">
    <property type="component" value="Unassembled WGS sequence"/>
</dbReference>
<keyword evidence="1" id="KW-0472">Membrane</keyword>
<comment type="caution">
    <text evidence="3">The sequence shown here is derived from an EMBL/GenBank/DDBJ whole genome shotgun (WGS) entry which is preliminary data.</text>
</comment>